<sequence>MKQYKIFRNASGQVEAVKQGWSWPAFFFSVIWAIAKRLWIIAIWAILIVMAIGTFLSLNVGYEYSYEITNIISLLVYVVFGVYGNRWREKHLLTRGFKHVETLTAANPAGAVALYSNATSEAA</sequence>
<dbReference type="InterPro" id="IPR024399">
    <property type="entry name" value="DUF2628"/>
</dbReference>
<evidence type="ECO:0008006" key="4">
    <source>
        <dbReference type="Google" id="ProtNLM"/>
    </source>
</evidence>
<feature type="transmembrane region" description="Helical" evidence="1">
    <location>
        <begin position="38"/>
        <end position="58"/>
    </location>
</feature>
<comment type="caution">
    <text evidence="2">The sequence shown here is derived from an EMBL/GenBank/DDBJ whole genome shotgun (WGS) entry which is preliminary data.</text>
</comment>
<proteinExistence type="predicted"/>
<dbReference type="Pfam" id="PF10947">
    <property type="entry name" value="DUF2628"/>
    <property type="match status" value="1"/>
</dbReference>
<gene>
    <name evidence="2" type="ORF">PLESHI_08339</name>
</gene>
<name>R8ARE1_PLESH</name>
<dbReference type="PATRIC" id="fig|1315976.3.peg.1647"/>
<dbReference type="OrthoDB" id="7597043at2"/>
<dbReference type="EMBL" id="AQQO01000048">
    <property type="protein sequence ID" value="EON88910.1"/>
    <property type="molecule type" value="Genomic_DNA"/>
</dbReference>
<protein>
    <recommendedName>
        <fullName evidence="4">DUF2628 domain-containing protein</fullName>
    </recommendedName>
</protein>
<dbReference type="HOGENOM" id="CLU_2010751_0_0_6"/>
<evidence type="ECO:0000313" key="3">
    <source>
        <dbReference type="Proteomes" id="UP000014012"/>
    </source>
</evidence>
<keyword evidence="1" id="KW-1133">Transmembrane helix</keyword>
<dbReference type="AlphaFoldDB" id="R8ARE1"/>
<evidence type="ECO:0000256" key="1">
    <source>
        <dbReference type="SAM" id="Phobius"/>
    </source>
</evidence>
<organism evidence="2 3">
    <name type="scientific">Plesiomonas shigelloides 302-73</name>
    <dbReference type="NCBI Taxonomy" id="1315976"/>
    <lineage>
        <taxon>Bacteria</taxon>
        <taxon>Pseudomonadati</taxon>
        <taxon>Pseudomonadota</taxon>
        <taxon>Gammaproteobacteria</taxon>
        <taxon>Enterobacterales</taxon>
        <taxon>Enterobacteriaceae</taxon>
        <taxon>Plesiomonas</taxon>
    </lineage>
</organism>
<feature type="transmembrane region" description="Helical" evidence="1">
    <location>
        <begin position="64"/>
        <end position="83"/>
    </location>
</feature>
<reference evidence="2 3" key="1">
    <citation type="journal article" date="2013" name="Genome Announc.">
        <title>Genome Sequence of Plesiomonas shigelloides Strain 302-73 (Serotype O1).</title>
        <authorList>
            <person name="Pique N."/>
            <person name="Aquilini E."/>
            <person name="Alioto T."/>
            <person name="Minana-Galbis D."/>
            <person name="Tomas J.M."/>
        </authorList>
    </citation>
    <scope>NUCLEOTIDE SEQUENCE [LARGE SCALE GENOMIC DNA]</scope>
    <source>
        <strain evidence="2 3">302-73</strain>
    </source>
</reference>
<evidence type="ECO:0000313" key="2">
    <source>
        <dbReference type="EMBL" id="EON88910.1"/>
    </source>
</evidence>
<keyword evidence="1" id="KW-0812">Transmembrane</keyword>
<accession>R8ARE1</accession>
<keyword evidence="3" id="KW-1185">Reference proteome</keyword>
<dbReference type="Proteomes" id="UP000014012">
    <property type="component" value="Unassembled WGS sequence"/>
</dbReference>
<dbReference type="RefSeq" id="WP_010863290.1">
    <property type="nucleotide sequence ID" value="NZ_KB944508.1"/>
</dbReference>
<keyword evidence="1" id="KW-0472">Membrane</keyword>